<dbReference type="EMBL" id="AYZL01000019">
    <property type="protein sequence ID" value="KRN03966.1"/>
    <property type="molecule type" value="Genomic_DNA"/>
</dbReference>
<keyword evidence="4 7" id="KW-0808">Transferase</keyword>
<dbReference type="InterPro" id="IPR029055">
    <property type="entry name" value="Ntn_hydrolases_N"/>
</dbReference>
<dbReference type="Pfam" id="PF00156">
    <property type="entry name" value="Pribosyltran"/>
    <property type="match status" value="1"/>
</dbReference>
<dbReference type="PANTHER" id="PTHR11907">
    <property type="entry name" value="AMIDOPHOSPHORIBOSYLTRANSFERASE"/>
    <property type="match status" value="1"/>
</dbReference>
<evidence type="ECO:0000313" key="13">
    <source>
        <dbReference type="Proteomes" id="UP000051378"/>
    </source>
</evidence>
<dbReference type="Proteomes" id="UP000051378">
    <property type="component" value="Unassembled WGS sequence"/>
</dbReference>
<keyword evidence="7 10" id="KW-0460">Magnesium</keyword>
<dbReference type="InterPro" id="IPR017932">
    <property type="entry name" value="GATase_2_dom"/>
</dbReference>
<dbReference type="InterPro" id="IPR035584">
    <property type="entry name" value="PurF_N"/>
</dbReference>
<keyword evidence="6 7" id="KW-0315">Glutamine amidotransferase</keyword>
<evidence type="ECO:0000256" key="2">
    <source>
        <dbReference type="ARBA" id="ARBA00010138"/>
    </source>
</evidence>
<evidence type="ECO:0000256" key="4">
    <source>
        <dbReference type="ARBA" id="ARBA00022679"/>
    </source>
</evidence>
<dbReference type="Gene3D" id="3.60.20.10">
    <property type="entry name" value="Glutamine Phosphoribosylpyrophosphate, subunit 1, domain 1"/>
    <property type="match status" value="1"/>
</dbReference>
<evidence type="ECO:0000256" key="8">
    <source>
        <dbReference type="PIRNR" id="PIRNR000485"/>
    </source>
</evidence>
<proteinExistence type="inferred from homology"/>
<keyword evidence="13" id="KW-1185">Reference proteome</keyword>
<sequence>MPNEIKSLNEECGVFGIWGSNPDETAGLIYHGLHSLQHRGQEGAGMVVTDDDRIMHRQRDLGLISNVFADQETFKTLKGSIGVGHVRYATAGSHGIKNIQPFIFHLDNFTDFSLAHNGNLTNADTLKKKLQDKGAVFHSDSDSEILGQLIKMSQKDDFLDRLKEALQQIEGGFAFLLSTEDTLIAALDRNGFRPLVIGRRDDGSYVIASETCALDQVHATYVRDVEPGEVIIINKSGITTDHFTTDTNLTICSMEYIYFARPDSVIRNVSVHEARKRMGELCAKENPVDADVVVGVQNSALSAAGGYAQGSGIPYDMGLIKNQYVARTFIEPTQEKRENGVSMKLSAVRSVVKDKRVVLVDDSIVRGTTIKYIVKLIRDAGAKEVHVRIGSPALKFPCFYGIDIQTTQELIAANHSIDEITEIINADSLGFLSVEGLIDAIGLKSDNAYHGLCTAYFDGNYPTPLYDYQEEFDQKAQELGLYTEERKID</sequence>
<evidence type="ECO:0000256" key="3">
    <source>
        <dbReference type="ARBA" id="ARBA00022676"/>
    </source>
</evidence>
<dbReference type="Gene3D" id="3.40.50.2020">
    <property type="match status" value="1"/>
</dbReference>
<comment type="similarity">
    <text evidence="2 7 8">In the C-terminal section; belongs to the purine/pyrimidine phosphoribosyltransferase family.</text>
</comment>
<reference evidence="12 13" key="1">
    <citation type="journal article" date="2015" name="Genome Announc.">
        <title>Expanding the biotechnology potential of lactobacilli through comparative genomics of 213 strains and associated genera.</title>
        <authorList>
            <person name="Sun Z."/>
            <person name="Harris H.M."/>
            <person name="McCann A."/>
            <person name="Guo C."/>
            <person name="Argimon S."/>
            <person name="Zhang W."/>
            <person name="Yang X."/>
            <person name="Jeffery I.B."/>
            <person name="Cooney J.C."/>
            <person name="Kagawa T.F."/>
            <person name="Liu W."/>
            <person name="Song Y."/>
            <person name="Salvetti E."/>
            <person name="Wrobel A."/>
            <person name="Rasinkangas P."/>
            <person name="Parkhill J."/>
            <person name="Rea M.C."/>
            <person name="O'Sullivan O."/>
            <person name="Ritari J."/>
            <person name="Douillard F.P."/>
            <person name="Paul Ross R."/>
            <person name="Yang R."/>
            <person name="Briner A.E."/>
            <person name="Felis G.E."/>
            <person name="de Vos W.M."/>
            <person name="Barrangou R."/>
            <person name="Klaenhammer T.R."/>
            <person name="Caufield P.W."/>
            <person name="Cui Y."/>
            <person name="Zhang H."/>
            <person name="O'Toole P.W."/>
        </authorList>
    </citation>
    <scope>NUCLEOTIDE SEQUENCE [LARGE SCALE GENOMIC DNA]</scope>
    <source>
        <strain evidence="12 13">DSM 23037</strain>
    </source>
</reference>
<dbReference type="HAMAP" id="MF_01931">
    <property type="entry name" value="PurF"/>
    <property type="match status" value="1"/>
</dbReference>
<dbReference type="PATRIC" id="fig|1423744.4.peg.509"/>
<comment type="caution">
    <text evidence="7">Lacks conserved residue(s) required for the propagation of feature annotation.</text>
</comment>
<keyword evidence="7 10" id="KW-0479">Metal-binding</keyword>
<feature type="active site" description="Nucleophile" evidence="7 9">
    <location>
        <position position="12"/>
    </location>
</feature>
<keyword evidence="3 7" id="KW-0328">Glycosyltransferase</keyword>
<evidence type="ECO:0000313" key="12">
    <source>
        <dbReference type="EMBL" id="KRN03966.1"/>
    </source>
</evidence>
<comment type="cofactor">
    <cofactor evidence="7 10">
        <name>Mg(2+)</name>
        <dbReference type="ChEBI" id="CHEBI:18420"/>
    </cofactor>
    <text evidence="7 10">Binds 1 Mg(2+) ion per subunit.</text>
</comment>
<name>A0A0R2DIR8_9LACO</name>
<dbReference type="InterPro" id="IPR005854">
    <property type="entry name" value="PurF"/>
</dbReference>
<dbReference type="CDD" id="cd00715">
    <property type="entry name" value="GPATase_N"/>
    <property type="match status" value="1"/>
</dbReference>
<evidence type="ECO:0000256" key="10">
    <source>
        <dbReference type="PIRSR" id="PIRSR000485-2"/>
    </source>
</evidence>
<dbReference type="GO" id="GO:0004044">
    <property type="term" value="F:amidophosphoribosyltransferase activity"/>
    <property type="evidence" value="ECO:0007669"/>
    <property type="project" value="UniProtKB-UniRule"/>
</dbReference>
<dbReference type="EC" id="2.4.2.14" evidence="7"/>
<comment type="function">
    <text evidence="7">Catalyzes the formation of phosphoribosylamine from phosphoribosylpyrophosphate (PRPP) and glutamine.</text>
</comment>
<dbReference type="SUPFAM" id="SSF56235">
    <property type="entry name" value="N-terminal nucleophile aminohydrolases (Ntn hydrolases)"/>
    <property type="match status" value="1"/>
</dbReference>
<evidence type="ECO:0000256" key="7">
    <source>
        <dbReference type="HAMAP-Rule" id="MF_01931"/>
    </source>
</evidence>
<dbReference type="Pfam" id="PF13537">
    <property type="entry name" value="GATase_7"/>
    <property type="match status" value="1"/>
</dbReference>
<dbReference type="PROSITE" id="PS51278">
    <property type="entry name" value="GATASE_TYPE_2"/>
    <property type="match status" value="1"/>
</dbReference>
<dbReference type="STRING" id="1423744.FC86_GL000493"/>
<evidence type="ECO:0000256" key="1">
    <source>
        <dbReference type="ARBA" id="ARBA00005209"/>
    </source>
</evidence>
<feature type="binding site" evidence="7 10">
    <location>
        <position position="299"/>
    </location>
    <ligand>
        <name>Mg(2+)</name>
        <dbReference type="ChEBI" id="CHEBI:18420"/>
    </ligand>
</feature>
<dbReference type="OrthoDB" id="9801213at2"/>
<evidence type="ECO:0000259" key="11">
    <source>
        <dbReference type="PROSITE" id="PS51278"/>
    </source>
</evidence>
<dbReference type="RefSeq" id="WP_056974725.1">
    <property type="nucleotide sequence ID" value="NZ_AYZL01000019.1"/>
</dbReference>
<organism evidence="12 13">
    <name type="scientific">Holzapfeliella floricola DSM 23037 = JCM 16512</name>
    <dbReference type="NCBI Taxonomy" id="1423744"/>
    <lineage>
        <taxon>Bacteria</taxon>
        <taxon>Bacillati</taxon>
        <taxon>Bacillota</taxon>
        <taxon>Bacilli</taxon>
        <taxon>Lactobacillales</taxon>
        <taxon>Lactobacillaceae</taxon>
        <taxon>Holzapfeliella</taxon>
    </lineage>
</organism>
<feature type="binding site" evidence="7 10">
    <location>
        <position position="362"/>
    </location>
    <ligand>
        <name>Mg(2+)</name>
        <dbReference type="ChEBI" id="CHEBI:18420"/>
    </ligand>
</feature>
<keyword evidence="5 7" id="KW-0658">Purine biosynthesis</keyword>
<dbReference type="GO" id="GO:0006189">
    <property type="term" value="P:'de novo' IMP biosynthetic process"/>
    <property type="evidence" value="ECO:0007669"/>
    <property type="project" value="UniProtKB-UniRule"/>
</dbReference>
<accession>A0A0R2DIR8</accession>
<evidence type="ECO:0000256" key="9">
    <source>
        <dbReference type="PIRSR" id="PIRSR000485-1"/>
    </source>
</evidence>
<dbReference type="InterPro" id="IPR029057">
    <property type="entry name" value="PRTase-like"/>
</dbReference>
<dbReference type="GO" id="GO:0000287">
    <property type="term" value="F:magnesium ion binding"/>
    <property type="evidence" value="ECO:0007669"/>
    <property type="project" value="UniProtKB-UniRule"/>
</dbReference>
<comment type="pathway">
    <text evidence="1 7 8">Purine metabolism; IMP biosynthesis via de novo pathway; N(1)-(5-phospho-D-ribosyl)glycinamide from 5-phospho-alpha-D-ribose 1-diphosphate: step 1/2.</text>
</comment>
<dbReference type="SUPFAM" id="SSF53271">
    <property type="entry name" value="PRTase-like"/>
    <property type="match status" value="1"/>
</dbReference>
<dbReference type="GO" id="GO:0009113">
    <property type="term" value="P:purine nucleobase biosynthetic process"/>
    <property type="evidence" value="ECO:0007669"/>
    <property type="project" value="UniProtKB-UniRule"/>
</dbReference>
<evidence type="ECO:0000256" key="5">
    <source>
        <dbReference type="ARBA" id="ARBA00022755"/>
    </source>
</evidence>
<dbReference type="PIRSF" id="PIRSF000485">
    <property type="entry name" value="Amd_phspho_trans"/>
    <property type="match status" value="1"/>
</dbReference>
<feature type="binding site" evidence="7 10">
    <location>
        <position position="361"/>
    </location>
    <ligand>
        <name>Mg(2+)</name>
        <dbReference type="ChEBI" id="CHEBI:18420"/>
    </ligand>
</feature>
<gene>
    <name evidence="7" type="primary">purF</name>
    <name evidence="12" type="ORF">FC86_GL000493</name>
</gene>
<protein>
    <recommendedName>
        <fullName evidence="7">Amidophosphoribosyltransferase</fullName>
        <shortName evidence="7">ATase</shortName>
        <ecNumber evidence="7">2.4.2.14</ecNumber>
    </recommendedName>
    <alternativeName>
        <fullName evidence="7">Glutamine phosphoribosylpyrophosphate amidotransferase</fullName>
        <shortName evidence="7">GPATase</shortName>
    </alternativeName>
</protein>
<dbReference type="UniPathway" id="UPA00074">
    <property type="reaction ID" value="UER00124"/>
</dbReference>
<comment type="catalytic activity">
    <reaction evidence="7 8">
        <text>5-phospho-beta-D-ribosylamine + L-glutamate + diphosphate = 5-phospho-alpha-D-ribose 1-diphosphate + L-glutamine + H2O</text>
        <dbReference type="Rhea" id="RHEA:14905"/>
        <dbReference type="ChEBI" id="CHEBI:15377"/>
        <dbReference type="ChEBI" id="CHEBI:29985"/>
        <dbReference type="ChEBI" id="CHEBI:33019"/>
        <dbReference type="ChEBI" id="CHEBI:58017"/>
        <dbReference type="ChEBI" id="CHEBI:58359"/>
        <dbReference type="ChEBI" id="CHEBI:58681"/>
        <dbReference type="EC" id="2.4.2.14"/>
    </reaction>
</comment>
<dbReference type="CDD" id="cd06223">
    <property type="entry name" value="PRTases_typeI"/>
    <property type="match status" value="1"/>
</dbReference>
<comment type="caution">
    <text evidence="12">The sequence shown here is derived from an EMBL/GenBank/DDBJ whole genome shotgun (WGS) entry which is preliminary data.</text>
</comment>
<evidence type="ECO:0000256" key="6">
    <source>
        <dbReference type="ARBA" id="ARBA00022962"/>
    </source>
</evidence>
<feature type="domain" description="Glutamine amidotransferase type-2" evidence="11">
    <location>
        <begin position="12"/>
        <end position="236"/>
    </location>
</feature>
<dbReference type="InterPro" id="IPR000836">
    <property type="entry name" value="PRTase_dom"/>
</dbReference>
<dbReference type="AlphaFoldDB" id="A0A0R2DIR8"/>
<dbReference type="NCBIfam" id="TIGR01134">
    <property type="entry name" value="purF"/>
    <property type="match status" value="1"/>
</dbReference>